<dbReference type="OrthoDB" id="384721at2"/>
<dbReference type="PROSITE" id="PS51704">
    <property type="entry name" value="GP_PDE"/>
    <property type="match status" value="1"/>
</dbReference>
<dbReference type="Pfam" id="PF03009">
    <property type="entry name" value="GDPD"/>
    <property type="match status" value="1"/>
</dbReference>
<accession>A0A2W7S1G6</accession>
<dbReference type="Gene3D" id="3.20.20.190">
    <property type="entry name" value="Phosphatidylinositol (PI) phosphodiesterase"/>
    <property type="match status" value="1"/>
</dbReference>
<evidence type="ECO:0000313" key="4">
    <source>
        <dbReference type="EMBL" id="TXD79326.1"/>
    </source>
</evidence>
<dbReference type="RefSeq" id="WP_086497844.1">
    <property type="nucleotide sequence ID" value="NZ_MSSV01000001.1"/>
</dbReference>
<evidence type="ECO:0000313" key="5">
    <source>
        <dbReference type="Proteomes" id="UP000249115"/>
    </source>
</evidence>
<keyword evidence="6" id="KW-1185">Reference proteome</keyword>
<name>A0A2W7S1G6_9BACT</name>
<dbReference type="SUPFAM" id="SSF51695">
    <property type="entry name" value="PLC-like phosphodiesterases"/>
    <property type="match status" value="1"/>
</dbReference>
<feature type="domain" description="GP-PDE" evidence="2">
    <location>
        <begin position="30"/>
        <end position="263"/>
    </location>
</feature>
<dbReference type="PANTHER" id="PTHR46211:SF1">
    <property type="entry name" value="GLYCEROPHOSPHODIESTER PHOSPHODIESTERASE, CYTOPLASMIC"/>
    <property type="match status" value="1"/>
</dbReference>
<dbReference type="GO" id="GO:0008081">
    <property type="term" value="F:phosphoric diester hydrolase activity"/>
    <property type="evidence" value="ECO:0007669"/>
    <property type="project" value="InterPro"/>
</dbReference>
<dbReference type="PANTHER" id="PTHR46211">
    <property type="entry name" value="GLYCEROPHOSPHORYL DIESTER PHOSPHODIESTERASE"/>
    <property type="match status" value="1"/>
</dbReference>
<evidence type="ECO:0000256" key="1">
    <source>
        <dbReference type="SAM" id="SignalP"/>
    </source>
</evidence>
<evidence type="ECO:0000313" key="6">
    <source>
        <dbReference type="Proteomes" id="UP000321927"/>
    </source>
</evidence>
<dbReference type="InterPro" id="IPR030395">
    <property type="entry name" value="GP_PDE_dom"/>
</dbReference>
<reference evidence="3 5" key="1">
    <citation type="submission" date="2018-06" db="EMBL/GenBank/DDBJ databases">
        <title>Genomic Encyclopedia of Archaeal and Bacterial Type Strains, Phase II (KMG-II): from individual species to whole genera.</title>
        <authorList>
            <person name="Goeker M."/>
        </authorList>
    </citation>
    <scope>NUCLEOTIDE SEQUENCE [LARGE SCALE GENOMIC DNA]</scope>
    <source>
        <strain evidence="3 5">DSM 22686</strain>
    </source>
</reference>
<keyword evidence="1" id="KW-0732">Signal</keyword>
<reference evidence="4 6" key="2">
    <citation type="submission" date="2019-08" db="EMBL/GenBank/DDBJ databases">
        <title>Genome of Algoriphagus ratkowskyi IC026.</title>
        <authorList>
            <person name="Bowman J.P."/>
        </authorList>
    </citation>
    <scope>NUCLEOTIDE SEQUENCE [LARGE SCALE GENOMIC DNA]</scope>
    <source>
        <strain evidence="4 6">IC026</strain>
    </source>
</reference>
<dbReference type="InterPro" id="IPR017946">
    <property type="entry name" value="PLC-like_Pdiesterase_TIM-brl"/>
</dbReference>
<feature type="chain" id="PRO_5016163974" evidence="1">
    <location>
        <begin position="21"/>
        <end position="281"/>
    </location>
</feature>
<protein>
    <submittedName>
        <fullName evidence="4">Glycerophosphodiester phosphodiesterase</fullName>
    </submittedName>
    <submittedName>
        <fullName evidence="3">Glycerophosphoryl diester phosphodiesterase</fullName>
    </submittedName>
</protein>
<proteinExistence type="predicted"/>
<dbReference type="AlphaFoldDB" id="A0A2W7S1G6"/>
<gene>
    <name evidence="4" type="ORF">ESW18_03595</name>
    <name evidence="3" type="ORF">LV84_00195</name>
</gene>
<dbReference type="Proteomes" id="UP000249115">
    <property type="component" value="Unassembled WGS sequence"/>
</dbReference>
<dbReference type="EMBL" id="VORV01000002">
    <property type="protein sequence ID" value="TXD79326.1"/>
    <property type="molecule type" value="Genomic_DNA"/>
</dbReference>
<sequence>MNSYFQLTLCFCLLAGNVFSQNSNPILPTSGLCAHRGAMETHPENTIPAFQVAISSGAQMIEFDVWLSKDLEMIVMHDETVDRTTDGRGEISGMTLAEIKKLDAGSWKSADFEGVLVPTLEEVLEIMPYNIWLNIHIKGEGELPAMVAELVKKQNRLHQAFLASSLKGARKAQKSVPEMMICNMDRQNSTEAYVKGTLRAGTEFIQLRDWGDTYTIEQLKSLKNAGVKMNYFKANALAEIKKMLADGIDFPLVNDIVLFMKSAEELGIKPVVPQFDLNLKD</sequence>
<dbReference type="GO" id="GO:0006629">
    <property type="term" value="P:lipid metabolic process"/>
    <property type="evidence" value="ECO:0007669"/>
    <property type="project" value="InterPro"/>
</dbReference>
<dbReference type="EMBL" id="QKZU01000001">
    <property type="protein sequence ID" value="PZX61207.1"/>
    <property type="molecule type" value="Genomic_DNA"/>
</dbReference>
<evidence type="ECO:0000259" key="2">
    <source>
        <dbReference type="PROSITE" id="PS51704"/>
    </source>
</evidence>
<organism evidence="3 5">
    <name type="scientific">Algoriphagus ratkowskyi</name>
    <dbReference type="NCBI Taxonomy" id="57028"/>
    <lineage>
        <taxon>Bacteria</taxon>
        <taxon>Pseudomonadati</taxon>
        <taxon>Bacteroidota</taxon>
        <taxon>Cytophagia</taxon>
        <taxon>Cytophagales</taxon>
        <taxon>Cyclobacteriaceae</taxon>
        <taxon>Algoriphagus</taxon>
    </lineage>
</organism>
<comment type="caution">
    <text evidence="3">The sequence shown here is derived from an EMBL/GenBank/DDBJ whole genome shotgun (WGS) entry which is preliminary data.</text>
</comment>
<evidence type="ECO:0000313" key="3">
    <source>
        <dbReference type="EMBL" id="PZX61207.1"/>
    </source>
</evidence>
<feature type="signal peptide" evidence="1">
    <location>
        <begin position="1"/>
        <end position="20"/>
    </location>
</feature>
<dbReference type="PROSITE" id="PS50007">
    <property type="entry name" value="PIPLC_X_DOMAIN"/>
    <property type="match status" value="1"/>
</dbReference>
<dbReference type="Proteomes" id="UP000321927">
    <property type="component" value="Unassembled WGS sequence"/>
</dbReference>